<gene>
    <name evidence="1" type="ORF">L1987_05540</name>
</gene>
<dbReference type="Proteomes" id="UP001056120">
    <property type="component" value="Linkage Group LG02"/>
</dbReference>
<dbReference type="EMBL" id="CM042019">
    <property type="protein sequence ID" value="KAI3824092.1"/>
    <property type="molecule type" value="Genomic_DNA"/>
</dbReference>
<reference evidence="1 2" key="2">
    <citation type="journal article" date="2022" name="Mol. Ecol. Resour.">
        <title>The genomes of chicory, endive, great burdock and yacon provide insights into Asteraceae paleo-polyploidization history and plant inulin production.</title>
        <authorList>
            <person name="Fan W."/>
            <person name="Wang S."/>
            <person name="Wang H."/>
            <person name="Wang A."/>
            <person name="Jiang F."/>
            <person name="Liu H."/>
            <person name="Zhao H."/>
            <person name="Xu D."/>
            <person name="Zhang Y."/>
        </authorList>
    </citation>
    <scope>NUCLEOTIDE SEQUENCE [LARGE SCALE GENOMIC DNA]</scope>
    <source>
        <strain evidence="2">cv. Yunnan</strain>
        <tissue evidence="1">Leaves</tissue>
    </source>
</reference>
<protein>
    <submittedName>
        <fullName evidence="1">Uncharacterized protein</fullName>
    </submittedName>
</protein>
<keyword evidence="2" id="KW-1185">Reference proteome</keyword>
<accession>A0ACB9JVR2</accession>
<evidence type="ECO:0000313" key="2">
    <source>
        <dbReference type="Proteomes" id="UP001056120"/>
    </source>
</evidence>
<organism evidence="1 2">
    <name type="scientific">Smallanthus sonchifolius</name>
    <dbReference type="NCBI Taxonomy" id="185202"/>
    <lineage>
        <taxon>Eukaryota</taxon>
        <taxon>Viridiplantae</taxon>
        <taxon>Streptophyta</taxon>
        <taxon>Embryophyta</taxon>
        <taxon>Tracheophyta</taxon>
        <taxon>Spermatophyta</taxon>
        <taxon>Magnoliopsida</taxon>
        <taxon>eudicotyledons</taxon>
        <taxon>Gunneridae</taxon>
        <taxon>Pentapetalae</taxon>
        <taxon>asterids</taxon>
        <taxon>campanulids</taxon>
        <taxon>Asterales</taxon>
        <taxon>Asteraceae</taxon>
        <taxon>Asteroideae</taxon>
        <taxon>Heliantheae alliance</taxon>
        <taxon>Millerieae</taxon>
        <taxon>Smallanthus</taxon>
    </lineage>
</organism>
<name>A0ACB9JVR2_9ASTR</name>
<reference evidence="2" key="1">
    <citation type="journal article" date="2022" name="Mol. Ecol. Resour.">
        <title>The genomes of chicory, endive, great burdock and yacon provide insights into Asteraceae palaeo-polyploidization history and plant inulin production.</title>
        <authorList>
            <person name="Fan W."/>
            <person name="Wang S."/>
            <person name="Wang H."/>
            <person name="Wang A."/>
            <person name="Jiang F."/>
            <person name="Liu H."/>
            <person name="Zhao H."/>
            <person name="Xu D."/>
            <person name="Zhang Y."/>
        </authorList>
    </citation>
    <scope>NUCLEOTIDE SEQUENCE [LARGE SCALE GENOMIC DNA]</scope>
    <source>
        <strain evidence="2">cv. Yunnan</strain>
    </source>
</reference>
<proteinExistence type="predicted"/>
<evidence type="ECO:0000313" key="1">
    <source>
        <dbReference type="EMBL" id="KAI3824092.1"/>
    </source>
</evidence>
<sequence>MPWEIRDPTSDFDFQAHEITPEVVPKVVIEGVPVGVNEDVNEGVNEGDNVSMEVDEGVNGHPNLGMNFTDVNMDLNESVAAKTVKGRIWDKVVGRWSSGEQVVVDVEAWVCSCWRWELIGIPCKHVFAVN</sequence>
<comment type="caution">
    <text evidence="1">The sequence shown here is derived from an EMBL/GenBank/DDBJ whole genome shotgun (WGS) entry which is preliminary data.</text>
</comment>